<dbReference type="Gene3D" id="2.170.190.11">
    <property type="entry name" value="Molybdopterin biosynthesis moea protein, domain 3"/>
    <property type="match status" value="1"/>
</dbReference>
<dbReference type="Gene3D" id="2.40.340.10">
    <property type="entry name" value="MoeA, C-terminal, domain IV"/>
    <property type="match status" value="1"/>
</dbReference>
<dbReference type="InterPro" id="IPR036688">
    <property type="entry name" value="MoeA_C_domain_IV_sf"/>
</dbReference>
<dbReference type="SUPFAM" id="SSF53218">
    <property type="entry name" value="Molybdenum cofactor biosynthesis proteins"/>
    <property type="match status" value="1"/>
</dbReference>
<evidence type="ECO:0000256" key="2">
    <source>
        <dbReference type="ARBA" id="ARBA00023150"/>
    </source>
</evidence>
<dbReference type="SUPFAM" id="SSF63882">
    <property type="entry name" value="MoeA N-terminal region -like"/>
    <property type="match status" value="1"/>
</dbReference>
<protein>
    <submittedName>
        <fullName evidence="4">Molybdopterin biosynthesis protein MoeA</fullName>
    </submittedName>
</protein>
<dbReference type="CDD" id="cd00887">
    <property type="entry name" value="MoeA"/>
    <property type="match status" value="1"/>
</dbReference>
<dbReference type="UniPathway" id="UPA00344"/>
<dbReference type="InterPro" id="IPR005110">
    <property type="entry name" value="MoeA_linker/N"/>
</dbReference>
<name>A0A1W1EG72_9ZZZZ</name>
<accession>A0A1W1EG72</accession>
<dbReference type="Pfam" id="PF00994">
    <property type="entry name" value="MoCF_biosynth"/>
    <property type="match status" value="1"/>
</dbReference>
<keyword evidence="2" id="KW-0501">Molybdenum cofactor biosynthesis</keyword>
<dbReference type="PANTHER" id="PTHR10192">
    <property type="entry name" value="MOLYBDOPTERIN BIOSYNTHESIS PROTEIN"/>
    <property type="match status" value="1"/>
</dbReference>
<dbReference type="GO" id="GO:0005829">
    <property type="term" value="C:cytosol"/>
    <property type="evidence" value="ECO:0007669"/>
    <property type="project" value="TreeGrafter"/>
</dbReference>
<dbReference type="SUPFAM" id="SSF63867">
    <property type="entry name" value="MoeA C-terminal domain-like"/>
    <property type="match status" value="1"/>
</dbReference>
<dbReference type="InterPro" id="IPR005111">
    <property type="entry name" value="MoeA_C_domain_IV"/>
</dbReference>
<dbReference type="InterPro" id="IPR001453">
    <property type="entry name" value="MoaB/Mog_dom"/>
</dbReference>
<dbReference type="SMART" id="SM00852">
    <property type="entry name" value="MoCF_biosynth"/>
    <property type="match status" value="1"/>
</dbReference>
<dbReference type="EMBL" id="FPKX01000074">
    <property type="protein sequence ID" value="SFZ99067.1"/>
    <property type="molecule type" value="Genomic_DNA"/>
</dbReference>
<evidence type="ECO:0000259" key="3">
    <source>
        <dbReference type="SMART" id="SM00852"/>
    </source>
</evidence>
<feature type="domain" description="MoaB/Mog" evidence="3">
    <location>
        <begin position="173"/>
        <end position="310"/>
    </location>
</feature>
<proteinExistence type="predicted"/>
<dbReference type="Pfam" id="PF03454">
    <property type="entry name" value="MoeA_C"/>
    <property type="match status" value="1"/>
</dbReference>
<comment type="pathway">
    <text evidence="1">Cofactor biosynthesis; molybdopterin biosynthesis.</text>
</comment>
<dbReference type="GO" id="GO:0006777">
    <property type="term" value="P:Mo-molybdopterin cofactor biosynthetic process"/>
    <property type="evidence" value="ECO:0007669"/>
    <property type="project" value="UniProtKB-KW"/>
</dbReference>
<dbReference type="AlphaFoldDB" id="A0A1W1EG72"/>
<sequence>MAITITEALEIIYKNTKMLSTEVLPIEMIWGRILASDQVATFDLPRFDNSSMDGYAVKVCDAGKTVHSDKVTYAGDRPQSLLTQGNAFRIMTGAPIPKGCEAIVPLEKVIVDADKVTLPQNIEKNDFIRKAGEDMKTSSVYLQKGERINAYGITLLVSQGVTHVEVYRKIKVAVFSSGDELRSHYETIEDHQLYNSNTPMFIARSKALNCEVTYLPSIGDTLEKLQLAIKSSLNADLIITSGGMHNGDKDFTQEAFKNSGMKIAFDKVEIKPGRPIAYGYIGDTAVVNLPGNPLASMVNYEVFIRSIIHKMSGDSAYYLNAINARLSEDFKPKRGKYTVTLGIFDGELFTPIKKQMAGMVAPMAKANAMMIVKLDLDFMRKGDKIKIIPIAWEFFSTQKRDFYTY</sequence>
<dbReference type="Pfam" id="PF03453">
    <property type="entry name" value="MoeA_N"/>
    <property type="match status" value="1"/>
</dbReference>
<evidence type="ECO:0000256" key="1">
    <source>
        <dbReference type="ARBA" id="ARBA00005046"/>
    </source>
</evidence>
<dbReference type="InterPro" id="IPR036425">
    <property type="entry name" value="MoaB/Mog-like_dom_sf"/>
</dbReference>
<gene>
    <name evidence="4" type="ORF">MNB_SV-5-981</name>
</gene>
<dbReference type="Gene3D" id="3.90.105.10">
    <property type="entry name" value="Molybdopterin biosynthesis moea protein, domain 2"/>
    <property type="match status" value="1"/>
</dbReference>
<organism evidence="4">
    <name type="scientific">hydrothermal vent metagenome</name>
    <dbReference type="NCBI Taxonomy" id="652676"/>
    <lineage>
        <taxon>unclassified sequences</taxon>
        <taxon>metagenomes</taxon>
        <taxon>ecological metagenomes</taxon>
    </lineage>
</organism>
<evidence type="ECO:0000313" key="4">
    <source>
        <dbReference type="EMBL" id="SFZ99067.1"/>
    </source>
</evidence>
<dbReference type="InterPro" id="IPR036135">
    <property type="entry name" value="MoeA_linker/N_sf"/>
</dbReference>
<reference evidence="4" key="1">
    <citation type="submission" date="2016-10" db="EMBL/GenBank/DDBJ databases">
        <authorList>
            <person name="de Groot N.N."/>
        </authorList>
    </citation>
    <scope>NUCLEOTIDE SEQUENCE</scope>
</reference>
<dbReference type="GO" id="GO:0061599">
    <property type="term" value="F:molybdopterin molybdotransferase activity"/>
    <property type="evidence" value="ECO:0007669"/>
    <property type="project" value="TreeGrafter"/>
</dbReference>
<dbReference type="Gene3D" id="3.40.980.10">
    <property type="entry name" value="MoaB/Mog-like domain"/>
    <property type="match status" value="1"/>
</dbReference>
<dbReference type="InterPro" id="IPR038987">
    <property type="entry name" value="MoeA-like"/>
</dbReference>
<dbReference type="PANTHER" id="PTHR10192:SF5">
    <property type="entry name" value="GEPHYRIN"/>
    <property type="match status" value="1"/>
</dbReference>